<accession>A0ABS1Z747</accession>
<keyword evidence="1" id="KW-0808">Transferase</keyword>
<protein>
    <submittedName>
        <fullName evidence="1">Acyltransferase</fullName>
    </submittedName>
</protein>
<dbReference type="PANTHER" id="PTHR23416">
    <property type="entry name" value="SIALIC ACID SYNTHASE-RELATED"/>
    <property type="match status" value="1"/>
</dbReference>
<dbReference type="InterPro" id="IPR051159">
    <property type="entry name" value="Hexapeptide_acetyltransf"/>
</dbReference>
<dbReference type="Pfam" id="PF00132">
    <property type="entry name" value="Hexapep"/>
    <property type="match status" value="1"/>
</dbReference>
<reference evidence="1 2" key="1">
    <citation type="submission" date="2021-01" db="EMBL/GenBank/DDBJ databases">
        <title>Complete genome sequence of Pantoea eucrina OB49, a heavy metal tolerant bacterium with PGPR potential isolated from wheat in Algeria.</title>
        <authorList>
            <person name="Lekired A."/>
            <person name="Ouzari I.H."/>
        </authorList>
    </citation>
    <scope>NUCLEOTIDE SEQUENCE [LARGE SCALE GENOMIC DNA]</scope>
    <source>
        <strain evidence="1 2">OB49</strain>
    </source>
</reference>
<dbReference type="SUPFAM" id="SSF51161">
    <property type="entry name" value="Trimeric LpxA-like enzymes"/>
    <property type="match status" value="1"/>
</dbReference>
<comment type="caution">
    <text evidence="1">The sequence shown here is derived from an EMBL/GenBank/DDBJ whole genome shotgun (WGS) entry which is preliminary data.</text>
</comment>
<dbReference type="InterPro" id="IPR011004">
    <property type="entry name" value="Trimer_LpxA-like_sf"/>
</dbReference>
<dbReference type="GeneID" id="84691731"/>
<evidence type="ECO:0000313" key="2">
    <source>
        <dbReference type="Proteomes" id="UP000809137"/>
    </source>
</evidence>
<gene>
    <name evidence="1" type="ORF">JJB79_10205</name>
</gene>
<dbReference type="CDD" id="cd04647">
    <property type="entry name" value="LbH_MAT_like"/>
    <property type="match status" value="1"/>
</dbReference>
<dbReference type="Proteomes" id="UP000809137">
    <property type="component" value="Unassembled WGS sequence"/>
</dbReference>
<dbReference type="EMBL" id="JAFCXS010000006">
    <property type="protein sequence ID" value="MBM0747785.1"/>
    <property type="molecule type" value="Genomic_DNA"/>
</dbReference>
<dbReference type="Gene3D" id="2.160.10.10">
    <property type="entry name" value="Hexapeptide repeat proteins"/>
    <property type="match status" value="1"/>
</dbReference>
<proteinExistence type="predicted"/>
<organism evidence="1 2">
    <name type="scientific">Pantoea eucrina</name>
    <dbReference type="NCBI Taxonomy" id="472693"/>
    <lineage>
        <taxon>Bacteria</taxon>
        <taxon>Pseudomonadati</taxon>
        <taxon>Pseudomonadota</taxon>
        <taxon>Gammaproteobacteria</taxon>
        <taxon>Enterobacterales</taxon>
        <taxon>Erwiniaceae</taxon>
        <taxon>Pantoea</taxon>
    </lineage>
</organism>
<name>A0ABS1Z747_9GAMM</name>
<dbReference type="GO" id="GO:0016746">
    <property type="term" value="F:acyltransferase activity"/>
    <property type="evidence" value="ECO:0007669"/>
    <property type="project" value="UniProtKB-KW"/>
</dbReference>
<sequence>MKKIKRERMGMIWLRVIPFFYNLLRNRIYSIIFSSKNIKVGNGLSISGSKNIFIGNNVYLGNNSWIDSIGDGVIYIGDDVSFSQNVHIAAQSKVKIGNGALIGSDVLITDHDHKFGEIFNDILPKNRGLTVKGNTIIGDNVWLGDNVKILSGVTLGANVVVAANSVVTKSFSAGLVVGGIPARILEKKSDHFTV</sequence>
<dbReference type="PANTHER" id="PTHR23416:SF78">
    <property type="entry name" value="LIPOPOLYSACCHARIDE BIOSYNTHESIS O-ACETYL TRANSFERASE WBBJ-RELATED"/>
    <property type="match status" value="1"/>
</dbReference>
<keyword evidence="2" id="KW-1185">Reference proteome</keyword>
<dbReference type="InterPro" id="IPR001451">
    <property type="entry name" value="Hexapep"/>
</dbReference>
<dbReference type="RefSeq" id="WP_039385350.1">
    <property type="nucleotide sequence ID" value="NZ_CP083448.1"/>
</dbReference>
<keyword evidence="1" id="KW-0012">Acyltransferase</keyword>
<evidence type="ECO:0000313" key="1">
    <source>
        <dbReference type="EMBL" id="MBM0747785.1"/>
    </source>
</evidence>